<evidence type="ECO:0000256" key="4">
    <source>
        <dbReference type="ARBA" id="ARBA00023015"/>
    </source>
</evidence>
<keyword evidence="5" id="KW-0010">Activator</keyword>
<evidence type="ECO:0000259" key="10">
    <source>
        <dbReference type="PROSITE" id="PS50102"/>
    </source>
</evidence>
<evidence type="ECO:0000256" key="7">
    <source>
        <dbReference type="ARBA" id="ARBA00023242"/>
    </source>
</evidence>
<evidence type="ECO:0000313" key="12">
    <source>
        <dbReference type="Proteomes" id="UP000663880"/>
    </source>
</evidence>
<dbReference type="PROSITE" id="PS50102">
    <property type="entry name" value="RRM"/>
    <property type="match status" value="1"/>
</dbReference>
<keyword evidence="7" id="KW-0539">Nucleus</keyword>
<evidence type="ECO:0000256" key="5">
    <source>
        <dbReference type="ARBA" id="ARBA00023159"/>
    </source>
</evidence>
<sequence>MESHVLNVYHHARYRTIDHKIMRTTSESLSSEGSCDQNSPEYPQDQASRQHEESNEGEYWNNQNRNLWSQNQKINITKSHDSSIDEEEIDVQEVSIDERIDSSDNEVDPDSAEDTSLVEGADYDVIQVFAVDPDLDLEGSSEDEELEHDDEQEDEEEYLNSDDKSNYTETDNSVLYHQNPTDNICEGNLDINLDASIVSNVDEYFIEEKDILAVKDEPVVKDVDEYFIKNVKELTQPTIEEDFLIPEKLPDELDFRIQKNVPDVEEFFAVDHNDDKSEIIKVIIPDSETEIEPELPINETELEPELPIHETEIEPELPINETELEPELPIHETKIEPELPINETEIESELSINETEIEPELPINETEIEAELPINETDLAGLPNIEDLKRYLLEDMPYNKLKNAQRSCSVPHSPMHNLCLDIDSKTCLSFEDLNLDLSDLSFDNCKDKSNNSSKSDDIPQTLTEEDVNSFLITSSCAPSIKNQDDLKLQDMEIDKPVETIMSKDHTKSAKTLSVEPNATYKSSLNKIPAINSPNIQDQHTELKTGIVKHEPISHTKLPKIPLKSKLTVFDFCIEKNVKKERDVKHDIDDFVDVESCNDSVIPVLEANNLNSLLEQFEATEKLNKKKEKIVKVETTVKSKPITSLTNGMRLQDAGVQLNKNKMRQILMPSTINTTARRSPSPVHSDHDYCTTKKRHSLPNITGGRSLLKPEVLSSNNKILSSRHRSCKNKKIVYHQSSDEESEKCNASKKKVVNNRVSDDDSDIRKKCSSKETLKVNANINSRKKVSPVHFISNCSVDKNNGSVMVKNASKASDTASSQNSNGSLKLTIKNKCEVIIRHGDAKELDKTKSSIAEKSLVNSDKESFEETRLEKFKHASEKSVPEKIKQANEKTDKVAEQVKQEHSKADDFYVTLFKDKKDVQVPQNITKTTEKRSHDDVDQVPHESTNGTENEIQPQKKKKLNLQEYKLRRENNNSNQSSAQVSPEAIFPEMPGNIILDKPISSCPRDLPAAIKPASDEHNNKATVSSETSKKIFDPIREASRKILMNTKKLKAEAIRKRDEDFIMSKIPKVENLELQPLISDAEMLKIVSMSANPIISIPIPKSNEAYYQPPKNYDEIIVVSMGTNTDEKVFKVTESIPEIKRYKPLSPAKENKSTINFKIKKSDNILKHNVFESMKTEHSPKDDQTADIKIDEERYKGIAATLKSVGKQVDTKISSNSLFASIQDVVMKKATNAHNTNSHPDHKQKLITPVHKLEFVYPKPIIVRDYDENADHGEDKIILHLEKGRTKPETRVATVQTACTEVYKQLTLEVTEQKTPIEQTISPRKRNDSDMSMSSEGSPERQLPVPKTENKRQDLKRERSPVKEKRSRSKDRHEIKYRRSRSHSRGHRRHRSRTRTRSRSRGRYKRYRRSDSPYRRKRRSRSPYRSPLRREYRSVRSGSRYAETKSSIAKKSPQKIEKKTKSLTPPIRKPTVSESSDTTTSSSSSSRSNTSGSSSISREATSTFRGNNSRATVFRNSYSSEDRESNTPVEERRIVFVGRLEQDINKSLLRSQFSKFGPVTEVRLHSKEDGSRYGFVTYQRPRDAWTAVEAASSFPQYDVGFGGRRAFCRQSYADLDGLEAKYTESAFHGQASAPPPRRSDDMSFEQMLLDIKKKLHNRKGDKRSEDSA</sequence>
<keyword evidence="6" id="KW-0804">Transcription</keyword>
<feature type="compositionally biased region" description="Basic residues" evidence="9">
    <location>
        <begin position="1366"/>
        <end position="1409"/>
    </location>
</feature>
<dbReference type="GO" id="GO:0003712">
    <property type="term" value="F:transcription coregulator activity"/>
    <property type="evidence" value="ECO:0007669"/>
    <property type="project" value="InterPro"/>
</dbReference>
<feature type="region of interest" description="Disordered" evidence="9">
    <location>
        <begin position="140"/>
        <end position="169"/>
    </location>
</feature>
<feature type="compositionally biased region" description="Acidic residues" evidence="9">
    <location>
        <begin position="103"/>
        <end position="113"/>
    </location>
</feature>
<feature type="domain" description="RRM" evidence="10">
    <location>
        <begin position="1534"/>
        <end position="1614"/>
    </location>
</feature>
<proteinExistence type="predicted"/>
<dbReference type="Pfam" id="PF00076">
    <property type="entry name" value="RRM_1"/>
    <property type="match status" value="1"/>
</dbReference>
<dbReference type="InterPro" id="IPR034605">
    <property type="entry name" value="PGC-1"/>
</dbReference>
<dbReference type="GO" id="GO:0005634">
    <property type="term" value="C:nucleus"/>
    <property type="evidence" value="ECO:0007669"/>
    <property type="project" value="UniProtKB-SubCell"/>
</dbReference>
<evidence type="ECO:0000256" key="2">
    <source>
        <dbReference type="ARBA" id="ARBA00022553"/>
    </source>
</evidence>
<accession>A0A821RI61</accession>
<keyword evidence="2" id="KW-0597">Phosphoprotein</keyword>
<evidence type="ECO:0000256" key="1">
    <source>
        <dbReference type="ARBA" id="ARBA00004123"/>
    </source>
</evidence>
<feature type="region of interest" description="Disordered" evidence="9">
    <location>
        <begin position="25"/>
        <end position="61"/>
    </location>
</feature>
<comment type="subcellular location">
    <subcellularLocation>
        <location evidence="1">Nucleus</location>
    </subcellularLocation>
</comment>
<name>A0A821RI61_9NEOP</name>
<feature type="region of interest" description="Disordered" evidence="9">
    <location>
        <begin position="673"/>
        <end position="702"/>
    </location>
</feature>
<evidence type="ECO:0000256" key="3">
    <source>
        <dbReference type="ARBA" id="ARBA00022884"/>
    </source>
</evidence>
<keyword evidence="3 8" id="KW-0694">RNA-binding</keyword>
<dbReference type="Gene3D" id="3.30.70.330">
    <property type="match status" value="1"/>
</dbReference>
<protein>
    <recommendedName>
        <fullName evidence="10">RRM domain-containing protein</fullName>
    </recommendedName>
</protein>
<dbReference type="OrthoDB" id="10047851at2759"/>
<evidence type="ECO:0000256" key="6">
    <source>
        <dbReference type="ARBA" id="ARBA00023163"/>
    </source>
</evidence>
<dbReference type="SMART" id="SM00360">
    <property type="entry name" value="RRM"/>
    <property type="match status" value="1"/>
</dbReference>
<evidence type="ECO:0000256" key="8">
    <source>
        <dbReference type="PROSITE-ProRule" id="PRU00176"/>
    </source>
</evidence>
<gene>
    <name evidence="11" type="ORF">PMACD_LOCUS5962</name>
</gene>
<dbReference type="InterPro" id="IPR035979">
    <property type="entry name" value="RBD_domain_sf"/>
</dbReference>
<keyword evidence="12" id="KW-1185">Reference proteome</keyword>
<feature type="region of interest" description="Disordered" evidence="9">
    <location>
        <begin position="78"/>
        <end position="115"/>
    </location>
</feature>
<dbReference type="GO" id="GO:0045944">
    <property type="term" value="P:positive regulation of transcription by RNA polymerase II"/>
    <property type="evidence" value="ECO:0007669"/>
    <property type="project" value="TreeGrafter"/>
</dbReference>
<dbReference type="GO" id="GO:0003723">
    <property type="term" value="F:RNA binding"/>
    <property type="evidence" value="ECO:0007669"/>
    <property type="project" value="UniProtKB-UniRule"/>
</dbReference>
<dbReference type="PANTHER" id="PTHR15528:SF11">
    <property type="entry name" value="FI18188P1"/>
    <property type="match status" value="1"/>
</dbReference>
<feature type="region of interest" description="Disordered" evidence="9">
    <location>
        <begin position="1315"/>
        <end position="1509"/>
    </location>
</feature>
<organism evidence="11 12">
    <name type="scientific">Pieris macdunnoughi</name>
    <dbReference type="NCBI Taxonomy" id="345717"/>
    <lineage>
        <taxon>Eukaryota</taxon>
        <taxon>Metazoa</taxon>
        <taxon>Ecdysozoa</taxon>
        <taxon>Arthropoda</taxon>
        <taxon>Hexapoda</taxon>
        <taxon>Insecta</taxon>
        <taxon>Pterygota</taxon>
        <taxon>Neoptera</taxon>
        <taxon>Endopterygota</taxon>
        <taxon>Lepidoptera</taxon>
        <taxon>Glossata</taxon>
        <taxon>Ditrysia</taxon>
        <taxon>Papilionoidea</taxon>
        <taxon>Pieridae</taxon>
        <taxon>Pierinae</taxon>
        <taxon>Pieris</taxon>
    </lineage>
</organism>
<keyword evidence="4" id="KW-0805">Transcription regulation</keyword>
<feature type="compositionally biased region" description="Polar residues" evidence="9">
    <location>
        <begin position="942"/>
        <end position="953"/>
    </location>
</feature>
<feature type="compositionally biased region" description="Basic and acidic residues" evidence="9">
    <location>
        <begin position="928"/>
        <end position="941"/>
    </location>
</feature>
<feature type="compositionally biased region" description="Basic and acidic residues" evidence="9">
    <location>
        <begin position="1349"/>
        <end position="1365"/>
    </location>
</feature>
<comment type="caution">
    <text evidence="11">The sequence shown here is derived from an EMBL/GenBank/DDBJ whole genome shotgun (WGS) entry which is preliminary data.</text>
</comment>
<reference evidence="11" key="1">
    <citation type="submission" date="2021-02" db="EMBL/GenBank/DDBJ databases">
        <authorList>
            <person name="Steward A R."/>
        </authorList>
    </citation>
    <scope>NUCLEOTIDE SEQUENCE</scope>
</reference>
<dbReference type="PANTHER" id="PTHR15528">
    <property type="entry name" value="PEROXISOME PROLIFERATOR ACTIVATED RECEPTOR GAMMA COACTIVATOR 1 PGC-1 -RELATED"/>
    <property type="match status" value="1"/>
</dbReference>
<dbReference type="InterPro" id="IPR012677">
    <property type="entry name" value="Nucleotide-bd_a/b_plait_sf"/>
</dbReference>
<feature type="region of interest" description="Disordered" evidence="9">
    <location>
        <begin position="923"/>
        <end position="959"/>
    </location>
</feature>
<feature type="compositionally biased region" description="Low complexity" evidence="9">
    <location>
        <begin position="1473"/>
        <end position="1498"/>
    </location>
</feature>
<feature type="compositionally biased region" description="Polar residues" evidence="9">
    <location>
        <begin position="25"/>
        <end position="47"/>
    </location>
</feature>
<feature type="compositionally biased region" description="Acidic residues" evidence="9">
    <location>
        <begin position="140"/>
        <end position="160"/>
    </location>
</feature>
<evidence type="ECO:0000313" key="11">
    <source>
        <dbReference type="EMBL" id="CAF4838807.1"/>
    </source>
</evidence>
<dbReference type="Proteomes" id="UP000663880">
    <property type="component" value="Unassembled WGS sequence"/>
</dbReference>
<dbReference type="InterPro" id="IPR000504">
    <property type="entry name" value="RRM_dom"/>
</dbReference>
<dbReference type="EMBL" id="CAJOBZ010000012">
    <property type="protein sequence ID" value="CAF4838807.1"/>
    <property type="molecule type" value="Genomic_DNA"/>
</dbReference>
<feature type="compositionally biased region" description="Polar residues" evidence="9">
    <location>
        <begin position="1499"/>
        <end position="1509"/>
    </location>
</feature>
<evidence type="ECO:0000256" key="9">
    <source>
        <dbReference type="SAM" id="MobiDB-lite"/>
    </source>
</evidence>
<dbReference type="SUPFAM" id="SSF54928">
    <property type="entry name" value="RNA-binding domain, RBD"/>
    <property type="match status" value="1"/>
</dbReference>